<proteinExistence type="predicted"/>
<evidence type="ECO:0000256" key="10">
    <source>
        <dbReference type="SAM" id="Phobius"/>
    </source>
</evidence>
<gene>
    <name evidence="11" type="ORF">TSAR_001181</name>
</gene>
<feature type="transmembrane region" description="Helical" evidence="10">
    <location>
        <begin position="196"/>
        <end position="217"/>
    </location>
</feature>
<dbReference type="PANTHER" id="PTHR21137:SF35">
    <property type="entry name" value="ODORANT RECEPTOR 19A-RELATED"/>
    <property type="match status" value="1"/>
</dbReference>
<accession>A0A232FNB8</accession>
<dbReference type="Proteomes" id="UP000215335">
    <property type="component" value="Unassembled WGS sequence"/>
</dbReference>
<evidence type="ECO:0000256" key="3">
    <source>
        <dbReference type="ARBA" id="ARBA00022606"/>
    </source>
</evidence>
<feature type="transmembrane region" description="Helical" evidence="10">
    <location>
        <begin position="49"/>
        <end position="70"/>
    </location>
</feature>
<evidence type="ECO:0000313" key="11">
    <source>
        <dbReference type="EMBL" id="OXU32019.1"/>
    </source>
</evidence>
<dbReference type="OrthoDB" id="7663575at2759"/>
<evidence type="ECO:0000256" key="2">
    <source>
        <dbReference type="ARBA" id="ARBA00022475"/>
    </source>
</evidence>
<feature type="transmembrane region" description="Helical" evidence="10">
    <location>
        <begin position="278"/>
        <end position="300"/>
    </location>
</feature>
<dbReference type="AlphaFoldDB" id="A0A232FNB8"/>
<keyword evidence="9" id="KW-0807">Transducer</keyword>
<keyword evidence="12" id="KW-1185">Reference proteome</keyword>
<feature type="transmembrane region" description="Helical" evidence="10">
    <location>
        <begin position="516"/>
        <end position="537"/>
    </location>
</feature>
<name>A0A232FNB8_9HYME</name>
<sequence>MQIKVVENLPLTKHDIEYFFKDNLKLLSKIGFECSLTKKSEKFKFYHRIPTYIANFCGLIFFALQIYFVIDKIQTNTVLAIQSFSYALINIQSILKGFITANSIEIIQQIFENLGIFWQKYMSRKPGRELILDRAYKIISLCKFFFAMAITCCFVFVMQFLIKFSIQYLNREATNHTYDFSNTVALLKYPFEIPNLPVYFLLISGEIIYLFVCVVFWCNPDSLFVTLTSHVYVQFKALKIDMTSAFNNSTLKERSILIDMVNRHRELLRMCYLIEDTYSPIIFSTTLLSAVNMCVTIYATREYIDKGYYLEMGIPLFLFIGASFQILFYCVFAETLTDEMIIMRCQKPFYCTAYGFFPIGHPQLTSIISTAFSYYMMLKTMTVKKLRSIKHDIAYFKENLILLSFVDFKCSITKKGEKFKLHHKYQLDIEKIVEYISSLILIPSGSNGEELLDKAYKTLLMCRIYLFTSFVTYLALTARLFINFCFPYLNREATNDTYDFSKRMILMKYPFEIQSVSIYILVTFIEGHFLLITATFWTSGDCLFATVTTQICIQFDKYGGHYLKHVIPQIIYEVDEKLIHVRAAVHITVHNVHLL</sequence>
<evidence type="ECO:0008006" key="13">
    <source>
        <dbReference type="Google" id="ProtNLM"/>
    </source>
</evidence>
<keyword evidence="7 10" id="KW-0472">Membrane</keyword>
<protein>
    <recommendedName>
        <fullName evidence="13">Odorant receptor</fullName>
    </recommendedName>
</protein>
<dbReference type="EMBL" id="NNAY01000012">
    <property type="protein sequence ID" value="OXU32019.1"/>
    <property type="molecule type" value="Genomic_DNA"/>
</dbReference>
<keyword evidence="4 10" id="KW-0812">Transmembrane</keyword>
<dbReference type="STRING" id="543379.A0A232FNB8"/>
<comment type="caution">
    <text evidence="11">The sequence shown here is derived from an EMBL/GenBank/DDBJ whole genome shotgun (WGS) entry which is preliminary data.</text>
</comment>
<reference evidence="11 12" key="1">
    <citation type="journal article" date="2017" name="Curr. Biol.">
        <title>The Evolution of Venom by Co-option of Single-Copy Genes.</title>
        <authorList>
            <person name="Martinson E.O."/>
            <person name="Mrinalini"/>
            <person name="Kelkar Y.D."/>
            <person name="Chang C.H."/>
            <person name="Werren J.H."/>
        </authorList>
    </citation>
    <scope>NUCLEOTIDE SEQUENCE [LARGE SCALE GENOMIC DNA]</scope>
    <source>
        <strain evidence="11 12">Alberta</strain>
        <tissue evidence="11">Whole body</tissue>
    </source>
</reference>
<evidence type="ECO:0000256" key="7">
    <source>
        <dbReference type="ARBA" id="ARBA00023136"/>
    </source>
</evidence>
<organism evidence="11 12">
    <name type="scientific">Trichomalopsis sarcophagae</name>
    <dbReference type="NCBI Taxonomy" id="543379"/>
    <lineage>
        <taxon>Eukaryota</taxon>
        <taxon>Metazoa</taxon>
        <taxon>Ecdysozoa</taxon>
        <taxon>Arthropoda</taxon>
        <taxon>Hexapoda</taxon>
        <taxon>Insecta</taxon>
        <taxon>Pterygota</taxon>
        <taxon>Neoptera</taxon>
        <taxon>Endopterygota</taxon>
        <taxon>Hymenoptera</taxon>
        <taxon>Apocrita</taxon>
        <taxon>Proctotrupomorpha</taxon>
        <taxon>Chalcidoidea</taxon>
        <taxon>Pteromalidae</taxon>
        <taxon>Pteromalinae</taxon>
        <taxon>Trichomalopsis</taxon>
    </lineage>
</organism>
<feature type="transmembrane region" description="Helical" evidence="10">
    <location>
        <begin position="356"/>
        <end position="377"/>
    </location>
</feature>
<keyword evidence="5" id="KW-0552">Olfaction</keyword>
<dbReference type="GO" id="GO:0007165">
    <property type="term" value="P:signal transduction"/>
    <property type="evidence" value="ECO:0007669"/>
    <property type="project" value="UniProtKB-KW"/>
</dbReference>
<evidence type="ECO:0000256" key="9">
    <source>
        <dbReference type="ARBA" id="ARBA00023224"/>
    </source>
</evidence>
<keyword evidence="8" id="KW-0675">Receptor</keyword>
<dbReference type="GO" id="GO:0005549">
    <property type="term" value="F:odorant binding"/>
    <property type="evidence" value="ECO:0007669"/>
    <property type="project" value="InterPro"/>
</dbReference>
<keyword evidence="6 10" id="KW-1133">Transmembrane helix</keyword>
<evidence type="ECO:0000256" key="6">
    <source>
        <dbReference type="ARBA" id="ARBA00022989"/>
    </source>
</evidence>
<comment type="subcellular location">
    <subcellularLocation>
        <location evidence="1">Cell membrane</location>
        <topology evidence="1">Multi-pass membrane protein</topology>
    </subcellularLocation>
</comment>
<keyword evidence="3" id="KW-0716">Sensory transduction</keyword>
<feature type="transmembrane region" description="Helical" evidence="10">
    <location>
        <begin position="464"/>
        <end position="489"/>
    </location>
</feature>
<dbReference type="PANTHER" id="PTHR21137">
    <property type="entry name" value="ODORANT RECEPTOR"/>
    <property type="match status" value="1"/>
</dbReference>
<dbReference type="GO" id="GO:0005886">
    <property type="term" value="C:plasma membrane"/>
    <property type="evidence" value="ECO:0007669"/>
    <property type="project" value="UniProtKB-SubCell"/>
</dbReference>
<evidence type="ECO:0000256" key="5">
    <source>
        <dbReference type="ARBA" id="ARBA00022725"/>
    </source>
</evidence>
<keyword evidence="2" id="KW-1003">Cell membrane</keyword>
<dbReference type="GO" id="GO:0004984">
    <property type="term" value="F:olfactory receptor activity"/>
    <property type="evidence" value="ECO:0007669"/>
    <property type="project" value="InterPro"/>
</dbReference>
<evidence type="ECO:0000313" key="12">
    <source>
        <dbReference type="Proteomes" id="UP000215335"/>
    </source>
</evidence>
<evidence type="ECO:0000256" key="1">
    <source>
        <dbReference type="ARBA" id="ARBA00004651"/>
    </source>
</evidence>
<evidence type="ECO:0000256" key="4">
    <source>
        <dbReference type="ARBA" id="ARBA00022692"/>
    </source>
</evidence>
<feature type="transmembrane region" description="Helical" evidence="10">
    <location>
        <begin position="138"/>
        <end position="162"/>
    </location>
</feature>
<feature type="transmembrane region" description="Helical" evidence="10">
    <location>
        <begin position="312"/>
        <end position="336"/>
    </location>
</feature>
<evidence type="ECO:0000256" key="8">
    <source>
        <dbReference type="ARBA" id="ARBA00023170"/>
    </source>
</evidence>
<dbReference type="InterPro" id="IPR004117">
    <property type="entry name" value="7tm6_olfct_rcpt"/>
</dbReference>
<dbReference type="Pfam" id="PF02949">
    <property type="entry name" value="7tm_6"/>
    <property type="match status" value="1"/>
</dbReference>